<sequence>METLISKKKRKSKLIHLDADVIKSVTLQAIHNGTVFKLFVEDMIIKQSKKQHGK</sequence>
<evidence type="ECO:0000313" key="1">
    <source>
        <dbReference type="EMBL" id="CAB4146897.1"/>
    </source>
</evidence>
<protein>
    <submittedName>
        <fullName evidence="1">Uncharacterized protein</fullName>
    </submittedName>
</protein>
<dbReference type="EMBL" id="LR796478">
    <property type="protein sequence ID" value="CAB4146897.1"/>
    <property type="molecule type" value="Genomic_DNA"/>
</dbReference>
<accession>A0A6J5MMN1</accession>
<gene>
    <name evidence="1" type="ORF">UFOVP518_2</name>
</gene>
<name>A0A6J5MMN1_9CAUD</name>
<organism evidence="1">
    <name type="scientific">uncultured Caudovirales phage</name>
    <dbReference type="NCBI Taxonomy" id="2100421"/>
    <lineage>
        <taxon>Viruses</taxon>
        <taxon>Duplodnaviria</taxon>
        <taxon>Heunggongvirae</taxon>
        <taxon>Uroviricota</taxon>
        <taxon>Caudoviricetes</taxon>
        <taxon>Peduoviridae</taxon>
        <taxon>Maltschvirus</taxon>
        <taxon>Maltschvirus maltsch</taxon>
    </lineage>
</organism>
<reference evidence="1" key="1">
    <citation type="submission" date="2020-04" db="EMBL/GenBank/DDBJ databases">
        <authorList>
            <person name="Chiriac C."/>
            <person name="Salcher M."/>
            <person name="Ghai R."/>
            <person name="Kavagutti S V."/>
        </authorList>
    </citation>
    <scope>NUCLEOTIDE SEQUENCE</scope>
</reference>
<proteinExistence type="predicted"/>